<feature type="transmembrane region" description="Helical" evidence="2">
    <location>
        <begin position="33"/>
        <end position="57"/>
    </location>
</feature>
<dbReference type="GO" id="GO:0016740">
    <property type="term" value="F:transferase activity"/>
    <property type="evidence" value="ECO:0007669"/>
    <property type="project" value="UniProtKB-KW"/>
</dbReference>
<feature type="transmembrane region" description="Helical" evidence="2">
    <location>
        <begin position="205"/>
        <end position="224"/>
    </location>
</feature>
<feature type="transmembrane region" description="Helical" evidence="2">
    <location>
        <begin position="643"/>
        <end position="666"/>
    </location>
</feature>
<feature type="transmembrane region" description="Helical" evidence="2">
    <location>
        <begin position="398"/>
        <end position="421"/>
    </location>
</feature>
<evidence type="ECO:0000313" key="4">
    <source>
        <dbReference type="Proteomes" id="UP000029024"/>
    </source>
</evidence>
<protein>
    <submittedName>
        <fullName evidence="3">Pmt family glycosyltransferase</fullName>
    </submittedName>
</protein>
<name>A0A087BS69_BIFLN</name>
<comment type="caution">
    <text evidence="3">The sequence shown here is derived from an EMBL/GenBank/DDBJ whole genome shotgun (WGS) entry which is preliminary data.</text>
</comment>
<feature type="transmembrane region" description="Helical" evidence="2">
    <location>
        <begin position="244"/>
        <end position="263"/>
    </location>
</feature>
<feature type="transmembrane region" description="Helical" evidence="2">
    <location>
        <begin position="672"/>
        <end position="688"/>
    </location>
</feature>
<feature type="transmembrane region" description="Helical" evidence="2">
    <location>
        <begin position="373"/>
        <end position="392"/>
    </location>
</feature>
<keyword evidence="2" id="KW-0812">Transmembrane</keyword>
<accession>A0A087BS69</accession>
<dbReference type="EMBL" id="JGZA01000001">
    <property type="protein sequence ID" value="KFI73869.1"/>
    <property type="molecule type" value="Genomic_DNA"/>
</dbReference>
<feature type="transmembrane region" description="Helical" evidence="2">
    <location>
        <begin position="428"/>
        <end position="447"/>
    </location>
</feature>
<keyword evidence="3" id="KW-0808">Transferase</keyword>
<feature type="transmembrane region" description="Helical" evidence="2">
    <location>
        <begin position="606"/>
        <end position="631"/>
    </location>
</feature>
<dbReference type="AlphaFoldDB" id="A0A087BS69"/>
<feature type="transmembrane region" description="Helical" evidence="2">
    <location>
        <begin position="523"/>
        <end position="543"/>
    </location>
</feature>
<evidence type="ECO:0000256" key="1">
    <source>
        <dbReference type="SAM" id="MobiDB-lite"/>
    </source>
</evidence>
<evidence type="ECO:0000313" key="3">
    <source>
        <dbReference type="EMBL" id="KFI73869.1"/>
    </source>
</evidence>
<feature type="transmembrane region" description="Helical" evidence="2">
    <location>
        <begin position="473"/>
        <end position="502"/>
    </location>
</feature>
<organism evidence="3 4">
    <name type="scientific">Bifidobacterium longum subsp. suis</name>
    <dbReference type="NCBI Taxonomy" id="1695"/>
    <lineage>
        <taxon>Bacteria</taxon>
        <taxon>Bacillati</taxon>
        <taxon>Actinomycetota</taxon>
        <taxon>Actinomycetes</taxon>
        <taxon>Bifidobacteriales</taxon>
        <taxon>Bifidobacteriaceae</taxon>
        <taxon>Bifidobacterium</taxon>
    </lineage>
</organism>
<sequence length="765" mass="85185">MHSIDHTRADRPTPSNHERHLPSRPDTRHRLRLARLLIALLAAVAAIAAMECIVFNLPFWRTLGASTDTNAVHNTLGSGLTRRNDGMLTVTDPTKAYLELTADGTSDYLRIDTESSKVIDKAREQAEAESKANDDKEVFKPLATIHVRADVDGITGKAQSMNPDAIRSHYVKAPGAGIVRIWIQEERGAIVPVTDARANVRVPFVINWMRVLAMALVLLMIAVWRPGSRLWRITLDPSSTRQRLAFVGLLAIPTLLIGVSIIHELWYASSLVFHVSGDYTYDFDQYGHVADALVAGRPWLDLPVPEQLAATEHPYDVATRAQLLANGASPLYWDYAYYDGHWYSYFGVLPAVLLFVPYRLLAGHNLPTSAAEYILVLLFIIFFSLLVLRVIHRVMPKTSVAAASLVVVSSLVSAQVGYLLYRTNFYQIPFAASLTLTSLGLWLWLGADTSRRPLRPSDRWQAGDAKPLSLPRLALGALCIAANFGCRPTFTLAALLAFPLFWPQIRALGTGLRTRRIKPLQALRAPLAVIIPAILVVTPLMAWNMVRFDSPFNFGNAYQFSISDMTRYTTPSADMPANIWYYLFLPLRFMDRFPWLAGSPAPMPQWGYYEVMVGAIFTATPLTLMALALPLLRRLETHGMRPWLMSCLAVAAVLVVFDSRVGGLGWRYSADFGWLISLASIPGLLWLVNGREPSRSLAGANDAASGDGIARVTPWRWLMRWVVVLAVLWALGIAILSCFVQSRSDSMIDNNPTLWHQVQAWFTML</sequence>
<feature type="transmembrane region" description="Helical" evidence="2">
    <location>
        <begin position="721"/>
        <end position="742"/>
    </location>
</feature>
<keyword evidence="2" id="KW-0472">Membrane</keyword>
<feature type="transmembrane region" description="Helical" evidence="2">
    <location>
        <begin position="342"/>
        <end position="361"/>
    </location>
</feature>
<evidence type="ECO:0000256" key="2">
    <source>
        <dbReference type="SAM" id="Phobius"/>
    </source>
</evidence>
<keyword evidence="2" id="KW-1133">Transmembrane helix</keyword>
<gene>
    <name evidence="3" type="ORF">BLSS_0565</name>
</gene>
<proteinExistence type="predicted"/>
<dbReference type="Proteomes" id="UP000029024">
    <property type="component" value="Unassembled WGS sequence"/>
</dbReference>
<feature type="region of interest" description="Disordered" evidence="1">
    <location>
        <begin position="1"/>
        <end position="26"/>
    </location>
</feature>
<reference evidence="3 4" key="1">
    <citation type="submission" date="2014-03" db="EMBL/GenBank/DDBJ databases">
        <title>Genomics of Bifidobacteria.</title>
        <authorList>
            <person name="Ventura M."/>
            <person name="Milani C."/>
            <person name="Lugli G.A."/>
        </authorList>
    </citation>
    <scope>NUCLEOTIDE SEQUENCE [LARGE SCALE GENOMIC DNA]</scope>
    <source>
        <strain evidence="3 4">LMG 21814</strain>
    </source>
</reference>